<dbReference type="InterPro" id="IPR020056">
    <property type="entry name" value="Rbsml_bL25/Gln-tRNA_synth_N"/>
</dbReference>
<dbReference type="Pfam" id="PF14693">
    <property type="entry name" value="Ribosomal_TL5_C"/>
    <property type="match status" value="1"/>
</dbReference>
<dbReference type="Pfam" id="PF01386">
    <property type="entry name" value="Ribosomal_L25p"/>
    <property type="match status" value="1"/>
</dbReference>
<dbReference type="RefSeq" id="WP_382392708.1">
    <property type="nucleotide sequence ID" value="NZ_JBHTCQ010000001.1"/>
</dbReference>
<evidence type="ECO:0000313" key="10">
    <source>
        <dbReference type="Proteomes" id="UP001596455"/>
    </source>
</evidence>
<dbReference type="EMBL" id="JBHTCQ010000001">
    <property type="protein sequence ID" value="MFC7404887.1"/>
    <property type="molecule type" value="Genomic_DNA"/>
</dbReference>
<dbReference type="NCBIfam" id="NF004612">
    <property type="entry name" value="PRK05943.1"/>
    <property type="match status" value="1"/>
</dbReference>
<dbReference type="PANTHER" id="PTHR33284:SF1">
    <property type="entry name" value="RIBOSOMAL PROTEIN L25_GLN-TRNA SYNTHETASE, ANTI-CODON-BINDING DOMAIN-CONTAINING PROTEIN"/>
    <property type="match status" value="1"/>
</dbReference>
<comment type="similarity">
    <text evidence="5">Belongs to the bacterial ribosomal protein bL25 family. CTC subfamily.</text>
</comment>
<dbReference type="InterPro" id="IPR011035">
    <property type="entry name" value="Ribosomal_bL25/Gln-tRNA_synth"/>
</dbReference>
<evidence type="ECO:0000256" key="5">
    <source>
        <dbReference type="HAMAP-Rule" id="MF_01334"/>
    </source>
</evidence>
<evidence type="ECO:0000259" key="7">
    <source>
        <dbReference type="Pfam" id="PF01386"/>
    </source>
</evidence>
<dbReference type="NCBIfam" id="NF004131">
    <property type="entry name" value="PRK05618.2-1"/>
    <property type="match status" value="1"/>
</dbReference>
<dbReference type="GO" id="GO:0005840">
    <property type="term" value="C:ribosome"/>
    <property type="evidence" value="ECO:0007669"/>
    <property type="project" value="UniProtKB-KW"/>
</dbReference>
<dbReference type="Proteomes" id="UP001596455">
    <property type="component" value="Unassembled WGS sequence"/>
</dbReference>
<dbReference type="CDD" id="cd00495">
    <property type="entry name" value="Ribosomal_L25_TL5_CTC"/>
    <property type="match status" value="1"/>
</dbReference>
<dbReference type="InterPro" id="IPR001021">
    <property type="entry name" value="Ribosomal_bL25_long"/>
</dbReference>
<evidence type="ECO:0000256" key="3">
    <source>
        <dbReference type="ARBA" id="ARBA00022980"/>
    </source>
</evidence>
<dbReference type="Gene3D" id="2.170.120.20">
    <property type="entry name" value="Ribosomal protein L25, beta domain"/>
    <property type="match status" value="1"/>
</dbReference>
<evidence type="ECO:0000259" key="8">
    <source>
        <dbReference type="Pfam" id="PF14693"/>
    </source>
</evidence>
<sequence length="223" mass="23876">MADDRIKLTASVRTEFGKGAARRSRRAGLIPAVLYGHGEAPQHLALPSHDTFLIVKDHANALVTLDIEGKEQMALVKDVQRDPVKRDIEHLDLLIVRRGEKVTVDVPVHVEGESAPGTIHQVELQTITLTVPATDIPESITVSVEGLEEGSIIRVGDIAAPQGAVIDTDPEWGVVVISVPRVAAEDLETPSDEDEEAAEAEETEGEESAEDGEGGESSESDES</sequence>
<reference evidence="10" key="1">
    <citation type="journal article" date="2019" name="Int. J. Syst. Evol. Microbiol.">
        <title>The Global Catalogue of Microorganisms (GCM) 10K type strain sequencing project: providing services to taxonomists for standard genome sequencing and annotation.</title>
        <authorList>
            <consortium name="The Broad Institute Genomics Platform"/>
            <consortium name="The Broad Institute Genome Sequencing Center for Infectious Disease"/>
            <person name="Wu L."/>
            <person name="Ma J."/>
        </authorList>
    </citation>
    <scope>NUCLEOTIDE SEQUENCE [LARGE SCALE GENOMIC DNA]</scope>
    <source>
        <strain evidence="10">JCM 1490</strain>
    </source>
</reference>
<keyword evidence="3 5" id="KW-0689">Ribosomal protein</keyword>
<protein>
    <recommendedName>
        <fullName evidence="5">Large ribosomal subunit protein bL25</fullName>
    </recommendedName>
    <alternativeName>
        <fullName evidence="5">General stress protein CTC</fullName>
    </alternativeName>
</protein>
<comment type="subunit">
    <text evidence="5">Part of the 50S ribosomal subunit; part of the 5S rRNA/L5/L18/L25 subcomplex. Contacts the 5S rRNA. Binds to the 5S rRNA independently of L5 and L18.</text>
</comment>
<evidence type="ECO:0000313" key="9">
    <source>
        <dbReference type="EMBL" id="MFC7404887.1"/>
    </source>
</evidence>
<keyword evidence="10" id="KW-1185">Reference proteome</keyword>
<dbReference type="InterPro" id="IPR029751">
    <property type="entry name" value="Ribosomal_L25_dom"/>
</dbReference>
<dbReference type="PANTHER" id="PTHR33284">
    <property type="entry name" value="RIBOSOMAL PROTEIN L25/GLN-TRNA SYNTHETASE, ANTI-CODON-BINDING DOMAIN-CONTAINING PROTEIN"/>
    <property type="match status" value="1"/>
</dbReference>
<proteinExistence type="inferred from homology"/>
<feature type="domain" description="Large ribosomal subunit protein bL25 L25" evidence="7">
    <location>
        <begin position="8"/>
        <end position="93"/>
    </location>
</feature>
<evidence type="ECO:0000256" key="4">
    <source>
        <dbReference type="ARBA" id="ARBA00023274"/>
    </source>
</evidence>
<feature type="domain" description="Large ribosomal subunit protein bL25 beta" evidence="8">
    <location>
        <begin position="101"/>
        <end position="181"/>
    </location>
</feature>
<dbReference type="InterPro" id="IPR020930">
    <property type="entry name" value="Ribosomal_uL5_bac-type"/>
</dbReference>
<organism evidence="9 10">
    <name type="scientific">Georgenia alba</name>
    <dbReference type="NCBI Taxonomy" id="2233858"/>
    <lineage>
        <taxon>Bacteria</taxon>
        <taxon>Bacillati</taxon>
        <taxon>Actinomycetota</taxon>
        <taxon>Actinomycetes</taxon>
        <taxon>Micrococcales</taxon>
        <taxon>Bogoriellaceae</taxon>
        <taxon>Georgenia</taxon>
    </lineage>
</organism>
<dbReference type="NCBIfam" id="TIGR00731">
    <property type="entry name" value="bL25_bact_ctc"/>
    <property type="match status" value="1"/>
</dbReference>
<keyword evidence="1 5" id="KW-0699">rRNA-binding</keyword>
<accession>A0ABW2QAB6</accession>
<dbReference type="Gene3D" id="2.40.240.10">
    <property type="entry name" value="Ribosomal Protein L25, Chain P"/>
    <property type="match status" value="1"/>
</dbReference>
<keyword evidence="2 5" id="KW-0694">RNA-binding</keyword>
<name>A0ABW2QAB6_9MICO</name>
<keyword evidence="4 5" id="KW-0687">Ribonucleoprotein</keyword>
<feature type="region of interest" description="Disordered" evidence="6">
    <location>
        <begin position="182"/>
        <end position="223"/>
    </location>
</feature>
<dbReference type="SUPFAM" id="SSF50715">
    <property type="entry name" value="Ribosomal protein L25-like"/>
    <property type="match status" value="1"/>
</dbReference>
<dbReference type="InterPro" id="IPR037121">
    <property type="entry name" value="Ribosomal_bL25_C"/>
</dbReference>
<dbReference type="HAMAP" id="MF_01334">
    <property type="entry name" value="Ribosomal_bL25_CTC"/>
    <property type="match status" value="1"/>
</dbReference>
<comment type="function">
    <text evidence="5">This is one of the proteins that binds to the 5S RNA in the ribosome where it forms part of the central protuberance.</text>
</comment>
<evidence type="ECO:0000256" key="2">
    <source>
        <dbReference type="ARBA" id="ARBA00022884"/>
    </source>
</evidence>
<feature type="compositionally biased region" description="Acidic residues" evidence="6">
    <location>
        <begin position="185"/>
        <end position="223"/>
    </location>
</feature>
<dbReference type="InterPro" id="IPR020057">
    <property type="entry name" value="Ribosomal_bL25_b-dom"/>
</dbReference>
<comment type="caution">
    <text evidence="9">The sequence shown here is derived from an EMBL/GenBank/DDBJ whole genome shotgun (WGS) entry which is preliminary data.</text>
</comment>
<evidence type="ECO:0000256" key="1">
    <source>
        <dbReference type="ARBA" id="ARBA00022730"/>
    </source>
</evidence>
<evidence type="ECO:0000256" key="6">
    <source>
        <dbReference type="SAM" id="MobiDB-lite"/>
    </source>
</evidence>
<gene>
    <name evidence="5" type="primary">rplY</name>
    <name evidence="5" type="synonym">ctc</name>
    <name evidence="9" type="ORF">ACFQQL_07180</name>
</gene>